<reference evidence="4" key="1">
    <citation type="submission" date="2022-11" db="EMBL/GenBank/DDBJ databases">
        <title>Chromosomal genome sequence assembly and mating type (MAT) locus characterization of the leprose asexual lichenized fungus Lepraria neglecta (Nyl.) Erichsen.</title>
        <authorList>
            <person name="Allen J.L."/>
            <person name="Pfeffer B."/>
        </authorList>
    </citation>
    <scope>NUCLEOTIDE SEQUENCE</scope>
    <source>
        <strain evidence="4">Allen 5258</strain>
    </source>
</reference>
<evidence type="ECO:0000313" key="4">
    <source>
        <dbReference type="EMBL" id="KAK3169298.1"/>
    </source>
</evidence>
<dbReference type="EMBL" id="JASNWA010000009">
    <property type="protein sequence ID" value="KAK3169298.1"/>
    <property type="molecule type" value="Genomic_DNA"/>
</dbReference>
<evidence type="ECO:0000313" key="5">
    <source>
        <dbReference type="Proteomes" id="UP001276659"/>
    </source>
</evidence>
<comment type="similarity">
    <text evidence="1">Belongs to the short-chain dehydrogenases/reductases (SDR) family.</text>
</comment>
<evidence type="ECO:0008006" key="6">
    <source>
        <dbReference type="Google" id="ProtNLM"/>
    </source>
</evidence>
<dbReference type="InterPro" id="IPR036291">
    <property type="entry name" value="NAD(P)-bd_dom_sf"/>
</dbReference>
<evidence type="ECO:0000256" key="3">
    <source>
        <dbReference type="ARBA" id="ARBA00023002"/>
    </source>
</evidence>
<name>A0AAD9Z4G8_9LECA</name>
<dbReference type="AlphaFoldDB" id="A0AAD9Z4G8"/>
<dbReference type="PANTHER" id="PTHR24320">
    <property type="entry name" value="RETINOL DEHYDROGENASE"/>
    <property type="match status" value="1"/>
</dbReference>
<keyword evidence="3" id="KW-0560">Oxidoreductase</keyword>
<keyword evidence="5" id="KW-1185">Reference proteome</keyword>
<dbReference type="Gene3D" id="3.40.50.720">
    <property type="entry name" value="NAD(P)-binding Rossmann-like Domain"/>
    <property type="match status" value="1"/>
</dbReference>
<keyword evidence="2" id="KW-0521">NADP</keyword>
<dbReference type="SUPFAM" id="SSF51735">
    <property type="entry name" value="NAD(P)-binding Rossmann-fold domains"/>
    <property type="match status" value="1"/>
</dbReference>
<comment type="caution">
    <text evidence="4">The sequence shown here is derived from an EMBL/GenBank/DDBJ whole genome shotgun (WGS) entry which is preliminary data.</text>
</comment>
<evidence type="ECO:0000256" key="1">
    <source>
        <dbReference type="ARBA" id="ARBA00006484"/>
    </source>
</evidence>
<organism evidence="4 5">
    <name type="scientific">Lepraria neglecta</name>
    <dbReference type="NCBI Taxonomy" id="209136"/>
    <lineage>
        <taxon>Eukaryota</taxon>
        <taxon>Fungi</taxon>
        <taxon>Dikarya</taxon>
        <taxon>Ascomycota</taxon>
        <taxon>Pezizomycotina</taxon>
        <taxon>Lecanoromycetes</taxon>
        <taxon>OSLEUM clade</taxon>
        <taxon>Lecanoromycetidae</taxon>
        <taxon>Lecanorales</taxon>
        <taxon>Lecanorineae</taxon>
        <taxon>Stereocaulaceae</taxon>
        <taxon>Lepraria</taxon>
    </lineage>
</organism>
<dbReference type="PANTHER" id="PTHR24320:SF236">
    <property type="entry name" value="SHORT-CHAIN DEHYDROGENASE-RELATED"/>
    <property type="match status" value="1"/>
</dbReference>
<sequence>MLKGSNDPQHNKVHIGTNCVGPCLLYKLFLPILTKTAASSPTGSVRVIWAGSIAIEVNSPRPGGMEVDDTGQPMDMDELSSYGQSKVGNVFLARTHAKTTPQTGVVHASFNPGNLRTDLQRHWHGLDLTFMKKFLFYPAINGAYTELWAALAPELTPARSGAYIHPWGRFGDLPAGIEASLKEPSEGGTGLAAKFMSWCEKQTEPYL</sequence>
<protein>
    <recommendedName>
        <fullName evidence="6">NAD(P)-binding protein</fullName>
    </recommendedName>
</protein>
<accession>A0AAD9Z4G8</accession>
<proteinExistence type="inferred from homology"/>
<dbReference type="Proteomes" id="UP001276659">
    <property type="component" value="Unassembled WGS sequence"/>
</dbReference>
<dbReference type="GO" id="GO:0016491">
    <property type="term" value="F:oxidoreductase activity"/>
    <property type="evidence" value="ECO:0007669"/>
    <property type="project" value="UniProtKB-KW"/>
</dbReference>
<evidence type="ECO:0000256" key="2">
    <source>
        <dbReference type="ARBA" id="ARBA00022857"/>
    </source>
</evidence>
<gene>
    <name evidence="4" type="ORF">OEA41_008681</name>
</gene>